<evidence type="ECO:0000256" key="1">
    <source>
        <dbReference type="SAM" id="SignalP"/>
    </source>
</evidence>
<protein>
    <recommendedName>
        <fullName evidence="4">Lipoprotein</fullName>
    </recommendedName>
</protein>
<dbReference type="PROSITE" id="PS51257">
    <property type="entry name" value="PROKAR_LIPOPROTEIN"/>
    <property type="match status" value="1"/>
</dbReference>
<dbReference type="EMBL" id="CAVMBE010000150">
    <property type="protein sequence ID" value="CAK4034926.1"/>
    <property type="molecule type" value="Genomic_DNA"/>
</dbReference>
<sequence>MMRDAVLPSLLCSFLILSCAAKPIQPVEVLRTSLVKQAQDVQQHPIARPVQHIPPPETIPQPPKPHHRFDAAENSVGLLLTTHDEQVVHVWMPIGKKVFTRDTIILPVNPMTARITTMINTSPRLAAPEQLDRISCDIWTHANRTRGRGKGLPEKWKISFSKNDGLVRFADDAAPWKRWWLGGKEVESYACS</sequence>
<proteinExistence type="predicted"/>
<gene>
    <name evidence="2" type="ORF">LECACI_7A010084</name>
</gene>
<accession>A0AAI9EED4</accession>
<feature type="chain" id="PRO_5042546632" description="Lipoprotein" evidence="1">
    <location>
        <begin position="22"/>
        <end position="192"/>
    </location>
</feature>
<dbReference type="Proteomes" id="UP001296104">
    <property type="component" value="Unassembled WGS sequence"/>
</dbReference>
<evidence type="ECO:0000313" key="2">
    <source>
        <dbReference type="EMBL" id="CAK4034926.1"/>
    </source>
</evidence>
<evidence type="ECO:0000313" key="3">
    <source>
        <dbReference type="Proteomes" id="UP001296104"/>
    </source>
</evidence>
<organism evidence="2 3">
    <name type="scientific">Lecanosticta acicola</name>
    <dbReference type="NCBI Taxonomy" id="111012"/>
    <lineage>
        <taxon>Eukaryota</taxon>
        <taxon>Fungi</taxon>
        <taxon>Dikarya</taxon>
        <taxon>Ascomycota</taxon>
        <taxon>Pezizomycotina</taxon>
        <taxon>Dothideomycetes</taxon>
        <taxon>Dothideomycetidae</taxon>
        <taxon>Mycosphaerellales</taxon>
        <taxon>Mycosphaerellaceae</taxon>
        <taxon>Lecanosticta</taxon>
    </lineage>
</organism>
<name>A0AAI9EED4_9PEZI</name>
<feature type="signal peptide" evidence="1">
    <location>
        <begin position="1"/>
        <end position="21"/>
    </location>
</feature>
<keyword evidence="1" id="KW-0732">Signal</keyword>
<comment type="caution">
    <text evidence="2">The sequence shown here is derived from an EMBL/GenBank/DDBJ whole genome shotgun (WGS) entry which is preliminary data.</text>
</comment>
<reference evidence="2" key="1">
    <citation type="submission" date="2023-11" db="EMBL/GenBank/DDBJ databases">
        <authorList>
            <person name="Alioto T."/>
            <person name="Alioto T."/>
            <person name="Gomez Garrido J."/>
        </authorList>
    </citation>
    <scope>NUCLEOTIDE SEQUENCE</scope>
</reference>
<keyword evidence="3" id="KW-1185">Reference proteome</keyword>
<dbReference type="AlphaFoldDB" id="A0AAI9EED4"/>
<evidence type="ECO:0008006" key="4">
    <source>
        <dbReference type="Google" id="ProtNLM"/>
    </source>
</evidence>